<dbReference type="Gene3D" id="3.30.450.40">
    <property type="match status" value="1"/>
</dbReference>
<evidence type="ECO:0000313" key="4">
    <source>
        <dbReference type="EMBL" id="GGC06360.1"/>
    </source>
</evidence>
<dbReference type="InterPro" id="IPR036390">
    <property type="entry name" value="WH_DNA-bd_sf"/>
</dbReference>
<dbReference type="PANTHER" id="PTHR30136:SF23">
    <property type="entry name" value="DNA-BINDING TRANSCRIPTIONAL ACTIVATOR MHPR"/>
    <property type="match status" value="1"/>
</dbReference>
<dbReference type="SUPFAM" id="SSF46785">
    <property type="entry name" value="Winged helix' DNA-binding domain"/>
    <property type="match status" value="1"/>
</dbReference>
<keyword evidence="2" id="KW-0804">Transcription</keyword>
<reference evidence="5" key="1">
    <citation type="journal article" date="2019" name="Int. J. Syst. Evol. Microbiol.">
        <title>The Global Catalogue of Microorganisms (GCM) 10K type strain sequencing project: providing services to taxonomists for standard genome sequencing and annotation.</title>
        <authorList>
            <consortium name="The Broad Institute Genomics Platform"/>
            <consortium name="The Broad Institute Genome Sequencing Center for Infectious Disease"/>
            <person name="Wu L."/>
            <person name="Ma J."/>
        </authorList>
    </citation>
    <scope>NUCLEOTIDE SEQUENCE [LARGE SCALE GENOMIC DNA]</scope>
    <source>
        <strain evidence="5">CGMCC 1.15341</strain>
    </source>
</reference>
<dbReference type="EMBL" id="BMIJ01000008">
    <property type="protein sequence ID" value="GGC06360.1"/>
    <property type="molecule type" value="Genomic_DNA"/>
</dbReference>
<keyword evidence="5" id="KW-1185">Reference proteome</keyword>
<dbReference type="PANTHER" id="PTHR30136">
    <property type="entry name" value="HELIX-TURN-HELIX TRANSCRIPTIONAL REGULATOR, ICLR FAMILY"/>
    <property type="match status" value="1"/>
</dbReference>
<name>A0ABQ1KQX7_9GAMM</name>
<accession>A0ABQ1KQX7</accession>
<dbReference type="SUPFAM" id="SSF55781">
    <property type="entry name" value="GAF domain-like"/>
    <property type="match status" value="1"/>
</dbReference>
<dbReference type="InterPro" id="IPR036388">
    <property type="entry name" value="WH-like_DNA-bd_sf"/>
</dbReference>
<dbReference type="InterPro" id="IPR050707">
    <property type="entry name" value="HTH_MetabolicPath_Reg"/>
</dbReference>
<gene>
    <name evidence="4" type="ORF">GCM10011352_35700</name>
</gene>
<dbReference type="RefSeq" id="WP_188750843.1">
    <property type="nucleotide sequence ID" value="NZ_BMIJ01000008.1"/>
</dbReference>
<dbReference type="InterPro" id="IPR029016">
    <property type="entry name" value="GAF-like_dom_sf"/>
</dbReference>
<keyword evidence="1" id="KW-0805">Transcription regulation</keyword>
<dbReference type="SMART" id="SM00346">
    <property type="entry name" value="HTH_ICLR"/>
    <property type="match status" value="1"/>
</dbReference>
<dbReference type="InterPro" id="IPR000835">
    <property type="entry name" value="HTH_MarR-typ"/>
</dbReference>
<evidence type="ECO:0000256" key="1">
    <source>
        <dbReference type="ARBA" id="ARBA00023015"/>
    </source>
</evidence>
<protein>
    <recommendedName>
        <fullName evidence="3">HTH iclR-type domain-containing protein</fullName>
    </recommendedName>
</protein>
<feature type="domain" description="HTH iclR-type" evidence="3">
    <location>
        <begin position="5"/>
        <end position="66"/>
    </location>
</feature>
<dbReference type="Proteomes" id="UP000629025">
    <property type="component" value="Unassembled WGS sequence"/>
</dbReference>
<evidence type="ECO:0000259" key="3">
    <source>
        <dbReference type="PROSITE" id="PS51077"/>
    </source>
</evidence>
<dbReference type="Pfam" id="PF01047">
    <property type="entry name" value="MarR"/>
    <property type="match status" value="1"/>
</dbReference>
<evidence type="ECO:0000313" key="5">
    <source>
        <dbReference type="Proteomes" id="UP000629025"/>
    </source>
</evidence>
<evidence type="ECO:0000256" key="2">
    <source>
        <dbReference type="ARBA" id="ARBA00023163"/>
    </source>
</evidence>
<organism evidence="4 5">
    <name type="scientific">Marinobacterium zhoushanense</name>
    <dbReference type="NCBI Taxonomy" id="1679163"/>
    <lineage>
        <taxon>Bacteria</taxon>
        <taxon>Pseudomonadati</taxon>
        <taxon>Pseudomonadota</taxon>
        <taxon>Gammaproteobacteria</taxon>
        <taxon>Oceanospirillales</taxon>
        <taxon>Oceanospirillaceae</taxon>
        <taxon>Marinobacterium</taxon>
    </lineage>
</organism>
<dbReference type="PROSITE" id="PS51077">
    <property type="entry name" value="HTH_ICLR"/>
    <property type="match status" value="1"/>
</dbReference>
<sequence length="171" mass="18604">MTKSIESLAQGVSVLEEIHKRGVVTLSELHRTTEINKATLLRVLRTLVESGWVIRSDEQGTYQFVKDILGTPGATELIRALRRIAGPVLTGVCNELGAWAEIWGLQGDRLQMLGSSLPEAPNSISFSLKEQTLPLISSAQGLVYLAFCSPENQEQTRHSILTRGGGSDAYG</sequence>
<dbReference type="InterPro" id="IPR005471">
    <property type="entry name" value="Tscrpt_reg_IclR_N"/>
</dbReference>
<dbReference type="Gene3D" id="1.10.10.10">
    <property type="entry name" value="Winged helix-like DNA-binding domain superfamily/Winged helix DNA-binding domain"/>
    <property type="match status" value="1"/>
</dbReference>
<comment type="caution">
    <text evidence="4">The sequence shown here is derived from an EMBL/GenBank/DDBJ whole genome shotgun (WGS) entry which is preliminary data.</text>
</comment>
<proteinExistence type="predicted"/>